<evidence type="ECO:0000313" key="3">
    <source>
        <dbReference type="Proteomes" id="UP001082703"/>
    </source>
</evidence>
<evidence type="ECO:0000256" key="1">
    <source>
        <dbReference type="SAM" id="Phobius"/>
    </source>
</evidence>
<comment type="caution">
    <text evidence="2">The sequence shown here is derived from an EMBL/GenBank/DDBJ whole genome shotgun (WGS) entry which is preliminary data.</text>
</comment>
<keyword evidence="1" id="KW-0472">Membrane</keyword>
<gene>
    <name evidence="2" type="ORF">OUY18_02535</name>
</gene>
<keyword evidence="1" id="KW-0812">Transmembrane</keyword>
<keyword evidence="3" id="KW-1185">Reference proteome</keyword>
<keyword evidence="1" id="KW-1133">Transmembrane helix</keyword>
<evidence type="ECO:0000313" key="2">
    <source>
        <dbReference type="EMBL" id="MCY1713132.1"/>
    </source>
</evidence>
<organism evidence="2 3">
    <name type="scientific">Caproiciproducens galactitolivorans</name>
    <dbReference type="NCBI Taxonomy" id="642589"/>
    <lineage>
        <taxon>Bacteria</taxon>
        <taxon>Bacillati</taxon>
        <taxon>Bacillota</taxon>
        <taxon>Clostridia</taxon>
        <taxon>Eubacteriales</taxon>
        <taxon>Acutalibacteraceae</taxon>
        <taxon>Caproiciproducens</taxon>
    </lineage>
</organism>
<dbReference type="RefSeq" id="WP_268057131.1">
    <property type="nucleotide sequence ID" value="NZ_JAPOHA010000002.1"/>
</dbReference>
<name>A0ABT4BQE9_9FIRM</name>
<feature type="transmembrane region" description="Helical" evidence="1">
    <location>
        <begin position="56"/>
        <end position="74"/>
    </location>
</feature>
<dbReference type="EMBL" id="JAPOHA010000002">
    <property type="protein sequence ID" value="MCY1713132.1"/>
    <property type="molecule type" value="Genomic_DNA"/>
</dbReference>
<protein>
    <submittedName>
        <fullName evidence="2">Uncharacterized protein</fullName>
    </submittedName>
</protein>
<sequence>MTEKSIGLLYSPLLGSTPAVKRSGMLPIEEARMALGYAGFLLLIFAQMAIGPLLKTNLHIFVIPAFLLEGGVFYHAEKWSCKMETPVPFHRTSLKHS</sequence>
<feature type="transmembrane region" description="Helical" evidence="1">
    <location>
        <begin position="31"/>
        <end position="50"/>
    </location>
</feature>
<proteinExistence type="predicted"/>
<accession>A0ABT4BQE9</accession>
<reference evidence="2 3" key="1">
    <citation type="submission" date="2022-11" db="EMBL/GenBank/DDBJ databases">
        <authorList>
            <person name="Caiyu Z."/>
        </authorList>
    </citation>
    <scope>NUCLEOTIDE SEQUENCE [LARGE SCALE GENOMIC DNA]</scope>
    <source>
        <strain evidence="2 3">YR-4</strain>
    </source>
</reference>
<dbReference type="Proteomes" id="UP001082703">
    <property type="component" value="Unassembled WGS sequence"/>
</dbReference>